<keyword evidence="5" id="KW-1185">Reference proteome</keyword>
<dbReference type="InterPro" id="IPR015590">
    <property type="entry name" value="Aldehyde_DH_dom"/>
</dbReference>
<dbReference type="FunFam" id="3.40.605.10:FF:000031">
    <property type="entry name" value="Phenylacetic acid degradation protein PaaN"/>
    <property type="match status" value="1"/>
</dbReference>
<accession>A0A1S2QHU7</accession>
<feature type="domain" description="Aldehyde dehydrogenase" evidence="3">
    <location>
        <begin position="92"/>
        <end position="525"/>
    </location>
</feature>
<dbReference type="PANTHER" id="PTHR42862">
    <property type="entry name" value="DELTA-1-PYRROLINE-5-CARBOXYLATE DEHYDROGENASE 1, ISOFORM A-RELATED"/>
    <property type="match status" value="1"/>
</dbReference>
<dbReference type="GO" id="GO:0003842">
    <property type="term" value="F:L-glutamate gamma-semialdehyde dehydrogenase activity"/>
    <property type="evidence" value="ECO:0007669"/>
    <property type="project" value="TreeGrafter"/>
</dbReference>
<dbReference type="PANTHER" id="PTHR42862:SF1">
    <property type="entry name" value="DELTA-1-PYRROLINE-5-CARBOXYLATE DEHYDROGENASE 2, ISOFORM A-RELATED"/>
    <property type="match status" value="1"/>
</dbReference>
<dbReference type="InterPro" id="IPR050485">
    <property type="entry name" value="Proline_metab_enzyme"/>
</dbReference>
<keyword evidence="2" id="KW-0520">NAD</keyword>
<dbReference type="GO" id="GO:0010133">
    <property type="term" value="P:L-proline catabolic process to L-glutamate"/>
    <property type="evidence" value="ECO:0007669"/>
    <property type="project" value="TreeGrafter"/>
</dbReference>
<dbReference type="InterPro" id="IPR016161">
    <property type="entry name" value="Ald_DH/histidinol_DH"/>
</dbReference>
<gene>
    <name evidence="4" type="ORF">BIV23_10380</name>
</gene>
<dbReference type="OrthoDB" id="5288459at2"/>
<proteinExistence type="predicted"/>
<dbReference type="RefSeq" id="WP_071380507.1">
    <property type="nucleotide sequence ID" value="NZ_MLYO01000018.1"/>
</dbReference>
<dbReference type="InterPro" id="IPR011975">
    <property type="entry name" value="PaaN_2"/>
</dbReference>
<protein>
    <submittedName>
        <fullName evidence="4">Phenylacetic acid degradation protein PaaN</fullName>
    </submittedName>
</protein>
<evidence type="ECO:0000313" key="4">
    <source>
        <dbReference type="EMBL" id="OIK05728.1"/>
    </source>
</evidence>
<sequence>MAAELTAPELIAKHRPTLDQALEAIRTRAYWSPHPEHPKAYGENGSLDAAAGKAAFDAVLNTRLDLGQPGTDGWTGGEVSPYGIALGVEYPHADVDVLLPAMKAGQRAWRDAGAETRAVLCLEILKRISDRTHEFAHAVMHTSGQAFMMAFQAGGPHAQDRGLEAVAYAYAEQVRTPETAEWAKPQGKRDPLTLTKQFTPAPRGIALLIGCNTFPTWNGYPGLFASLATGNAVLVKPHPRAVLPLALTVQVARQVLTEAGFDPNLVALAAERPGEGIAKPLATRPEIRIIDYTGSTAFGDWLEANARQAQVYTEKAGVNTVLVHSTDDYKGMLSNLAFSLSLYSGQMCTTPQNLLIPRDGIRTDQGSKTFDEVTADLARAVDGLLGDDARANALLGAIVNPDVKARLEAAAGLGEVALASREITNPDFPDAVVRTPVVVKLDGARKYWEGADDQAAYMSECFGPVSFAVAVDSAADAVELLRRTVREKGAMTVGAYTTDPETERAVEEVCLEEAAQLSLNLTGGVYVNQTAAFSDFHGSGGNPAANAALCDGAFVANRFRVVEVRREA</sequence>
<dbReference type="AlphaFoldDB" id="A0A1S2QHU7"/>
<dbReference type="Pfam" id="PF00171">
    <property type="entry name" value="Aldedh"/>
    <property type="match status" value="1"/>
</dbReference>
<evidence type="ECO:0000313" key="5">
    <source>
        <dbReference type="Proteomes" id="UP000179642"/>
    </source>
</evidence>
<evidence type="ECO:0000259" key="3">
    <source>
        <dbReference type="Pfam" id="PF00171"/>
    </source>
</evidence>
<dbReference type="InterPro" id="IPR016162">
    <property type="entry name" value="Ald_DH_N"/>
</dbReference>
<name>A0A1S2QHU7_9ACTN</name>
<dbReference type="NCBIfam" id="TIGR02288">
    <property type="entry name" value="PaaN_2"/>
    <property type="match status" value="1"/>
</dbReference>
<reference evidence="4 5" key="1">
    <citation type="submission" date="2016-10" db="EMBL/GenBank/DDBJ databases">
        <title>Genome sequence of Streptomyces sp. MUSC 1.</title>
        <authorList>
            <person name="Lee L.-H."/>
            <person name="Ser H.-L."/>
            <person name="Law J.W.-F."/>
        </authorList>
    </citation>
    <scope>NUCLEOTIDE SEQUENCE [LARGE SCALE GENOMIC DNA]</scope>
    <source>
        <strain evidence="4 5">MUSC 1</strain>
    </source>
</reference>
<comment type="caution">
    <text evidence="4">The sequence shown here is derived from an EMBL/GenBank/DDBJ whole genome shotgun (WGS) entry which is preliminary data.</text>
</comment>
<evidence type="ECO:0000256" key="1">
    <source>
        <dbReference type="ARBA" id="ARBA00023002"/>
    </source>
</evidence>
<evidence type="ECO:0000256" key="2">
    <source>
        <dbReference type="ARBA" id="ARBA00023027"/>
    </source>
</evidence>
<dbReference type="InterPro" id="IPR016163">
    <property type="entry name" value="Ald_DH_C"/>
</dbReference>
<organism evidence="4 5">
    <name type="scientific">Streptomyces monashensis</name>
    <dbReference type="NCBI Taxonomy" id="1678012"/>
    <lineage>
        <taxon>Bacteria</taxon>
        <taxon>Bacillati</taxon>
        <taxon>Actinomycetota</taxon>
        <taxon>Actinomycetes</taxon>
        <taxon>Kitasatosporales</taxon>
        <taxon>Streptomycetaceae</taxon>
        <taxon>Streptomyces</taxon>
    </lineage>
</organism>
<dbReference type="Proteomes" id="UP000179642">
    <property type="component" value="Unassembled WGS sequence"/>
</dbReference>
<dbReference type="EMBL" id="MLYO01000018">
    <property type="protein sequence ID" value="OIK05728.1"/>
    <property type="molecule type" value="Genomic_DNA"/>
</dbReference>
<dbReference type="SUPFAM" id="SSF53720">
    <property type="entry name" value="ALDH-like"/>
    <property type="match status" value="1"/>
</dbReference>
<dbReference type="Gene3D" id="3.40.605.10">
    <property type="entry name" value="Aldehyde Dehydrogenase, Chain A, domain 1"/>
    <property type="match status" value="1"/>
</dbReference>
<keyword evidence="1" id="KW-0560">Oxidoreductase</keyword>
<dbReference type="GO" id="GO:0009898">
    <property type="term" value="C:cytoplasmic side of plasma membrane"/>
    <property type="evidence" value="ECO:0007669"/>
    <property type="project" value="TreeGrafter"/>
</dbReference>
<dbReference type="Gene3D" id="3.40.309.10">
    <property type="entry name" value="Aldehyde Dehydrogenase, Chain A, domain 2"/>
    <property type="match status" value="1"/>
</dbReference>